<sequence>MIEGREQLEHVLQSNQALQSDGLSSIFTEFENVTRAYEETIERVEFLMKETEKIHENWKDWDETQRNLQCIMVGIVKELSELKKGENNSKQICSELEFCQERMNRLETVCNYLTSSLSILHDQSLPSSTVFDFASELTIYSNALIQLRTRCLFFEELVRKRRYVHNIPEIKSIRETEVVQKSIIDWPLKALLMLIGMLTVLITWMTSIDNGHVINNWRNAIGIHLEYVNGPPPF</sequence>
<evidence type="ECO:0000256" key="1">
    <source>
        <dbReference type="ARBA" id="ARBA00004126"/>
    </source>
</evidence>
<gene>
    <name evidence="9" type="ORF">DME_LOCUS3556</name>
</gene>
<comment type="similarity">
    <text evidence="2">Belongs to the nesprin family.</text>
</comment>
<keyword evidence="5 7" id="KW-0472">Membrane</keyword>
<dbReference type="Pfam" id="PF10541">
    <property type="entry name" value="KASH"/>
    <property type="match status" value="1"/>
</dbReference>
<dbReference type="OrthoDB" id="5805552at2759"/>
<organism evidence="9 10">
    <name type="scientific">Dracunculus medinensis</name>
    <name type="common">Guinea worm</name>
    <dbReference type="NCBI Taxonomy" id="318479"/>
    <lineage>
        <taxon>Eukaryota</taxon>
        <taxon>Metazoa</taxon>
        <taxon>Ecdysozoa</taxon>
        <taxon>Nematoda</taxon>
        <taxon>Chromadorea</taxon>
        <taxon>Rhabditida</taxon>
        <taxon>Spirurina</taxon>
        <taxon>Dracunculoidea</taxon>
        <taxon>Dracunculidae</taxon>
        <taxon>Dracunculus</taxon>
    </lineage>
</organism>
<evidence type="ECO:0000313" key="10">
    <source>
        <dbReference type="Proteomes" id="UP000274756"/>
    </source>
</evidence>
<protein>
    <recommendedName>
        <fullName evidence="8">KASH domain-containing protein</fullName>
    </recommendedName>
</protein>
<feature type="transmembrane region" description="Helical" evidence="7">
    <location>
        <begin position="190"/>
        <end position="208"/>
    </location>
</feature>
<evidence type="ECO:0000256" key="3">
    <source>
        <dbReference type="ARBA" id="ARBA00022692"/>
    </source>
</evidence>
<feature type="domain" description="KASH" evidence="8">
    <location>
        <begin position="186"/>
        <end position="234"/>
    </location>
</feature>
<accession>A0A3P7PSF6</accession>
<proteinExistence type="inferred from homology"/>
<evidence type="ECO:0000259" key="8">
    <source>
        <dbReference type="Pfam" id="PF10541"/>
    </source>
</evidence>
<keyword evidence="10" id="KW-1185">Reference proteome</keyword>
<dbReference type="Proteomes" id="UP000274756">
    <property type="component" value="Unassembled WGS sequence"/>
</dbReference>
<reference evidence="9 10" key="1">
    <citation type="submission" date="2018-11" db="EMBL/GenBank/DDBJ databases">
        <authorList>
            <consortium name="Pathogen Informatics"/>
        </authorList>
    </citation>
    <scope>NUCLEOTIDE SEQUENCE [LARGE SCALE GENOMIC DNA]</scope>
</reference>
<evidence type="ECO:0000256" key="7">
    <source>
        <dbReference type="SAM" id="Phobius"/>
    </source>
</evidence>
<evidence type="ECO:0000313" key="9">
    <source>
        <dbReference type="EMBL" id="VDN53583.1"/>
    </source>
</evidence>
<keyword evidence="4 7" id="KW-1133">Transmembrane helix</keyword>
<comment type="subcellular location">
    <subcellularLocation>
        <location evidence="1">Nucleus membrane</location>
    </subcellularLocation>
</comment>
<evidence type="ECO:0000256" key="5">
    <source>
        <dbReference type="ARBA" id="ARBA00023136"/>
    </source>
</evidence>
<keyword evidence="6" id="KW-0539">Nucleus</keyword>
<dbReference type="GO" id="GO:0031965">
    <property type="term" value="C:nuclear membrane"/>
    <property type="evidence" value="ECO:0007669"/>
    <property type="project" value="UniProtKB-SubCell"/>
</dbReference>
<evidence type="ECO:0000256" key="2">
    <source>
        <dbReference type="ARBA" id="ARBA00008619"/>
    </source>
</evidence>
<dbReference type="InterPro" id="IPR012315">
    <property type="entry name" value="KASH"/>
</dbReference>
<dbReference type="AlphaFoldDB" id="A0A3P7PSF6"/>
<dbReference type="STRING" id="318479.A0A3P7PSF6"/>
<evidence type="ECO:0000256" key="4">
    <source>
        <dbReference type="ARBA" id="ARBA00022989"/>
    </source>
</evidence>
<evidence type="ECO:0000256" key="6">
    <source>
        <dbReference type="ARBA" id="ARBA00023242"/>
    </source>
</evidence>
<keyword evidence="3 7" id="KW-0812">Transmembrane</keyword>
<name>A0A3P7PSF6_DRAME</name>
<dbReference type="EMBL" id="UYYG01000149">
    <property type="protein sequence ID" value="VDN53583.1"/>
    <property type="molecule type" value="Genomic_DNA"/>
</dbReference>